<dbReference type="PANTHER" id="PTHR12277:SF194">
    <property type="entry name" value="FI04476P"/>
    <property type="match status" value="1"/>
</dbReference>
<organism evidence="3 4">
    <name type="scientific">Dendroctonus ponderosae</name>
    <name type="common">Mountain pine beetle</name>
    <dbReference type="NCBI Taxonomy" id="77166"/>
    <lineage>
        <taxon>Eukaryota</taxon>
        <taxon>Metazoa</taxon>
        <taxon>Ecdysozoa</taxon>
        <taxon>Arthropoda</taxon>
        <taxon>Hexapoda</taxon>
        <taxon>Insecta</taxon>
        <taxon>Pterygota</taxon>
        <taxon>Neoptera</taxon>
        <taxon>Endopterygota</taxon>
        <taxon>Coleoptera</taxon>
        <taxon>Polyphaga</taxon>
        <taxon>Cucujiformia</taxon>
        <taxon>Curculionidae</taxon>
        <taxon>Scolytinae</taxon>
        <taxon>Dendroctonus</taxon>
    </lineage>
</organism>
<dbReference type="AlphaFoldDB" id="A0AAR5PFX4"/>
<name>A0AAR5PFX4_DENPD</name>
<dbReference type="GO" id="GO:0004622">
    <property type="term" value="F:phosphatidylcholine lysophospholipase activity"/>
    <property type="evidence" value="ECO:0007669"/>
    <property type="project" value="TreeGrafter"/>
</dbReference>
<dbReference type="Pfam" id="PF12146">
    <property type="entry name" value="Hydrolase_4"/>
    <property type="match status" value="1"/>
</dbReference>
<keyword evidence="1" id="KW-1133">Transmembrane helix</keyword>
<accession>A0AAR5PFX4</accession>
<proteinExistence type="predicted"/>
<dbReference type="Proteomes" id="UP000019118">
    <property type="component" value="Unassembled WGS sequence"/>
</dbReference>
<keyword evidence="4" id="KW-1185">Reference proteome</keyword>
<dbReference type="GO" id="GO:0052651">
    <property type="term" value="P:monoacylglycerol catabolic process"/>
    <property type="evidence" value="ECO:0007669"/>
    <property type="project" value="TreeGrafter"/>
</dbReference>
<dbReference type="GeneID" id="109537595"/>
<protein>
    <recommendedName>
        <fullName evidence="2">Serine aminopeptidase S33 domain-containing protein</fullName>
    </recommendedName>
</protein>
<dbReference type="GO" id="GO:0005789">
    <property type="term" value="C:endoplasmic reticulum membrane"/>
    <property type="evidence" value="ECO:0007669"/>
    <property type="project" value="TreeGrafter"/>
</dbReference>
<dbReference type="KEGG" id="dpa:109537595"/>
<feature type="domain" description="Serine aminopeptidase S33" evidence="2">
    <location>
        <begin position="146"/>
        <end position="261"/>
    </location>
</feature>
<evidence type="ECO:0000313" key="4">
    <source>
        <dbReference type="Proteomes" id="UP000019118"/>
    </source>
</evidence>
<dbReference type="GO" id="GO:0006660">
    <property type="term" value="P:phosphatidylserine catabolic process"/>
    <property type="evidence" value="ECO:0007669"/>
    <property type="project" value="TreeGrafter"/>
</dbReference>
<dbReference type="InterPro" id="IPR029058">
    <property type="entry name" value="AB_hydrolase_fold"/>
</dbReference>
<dbReference type="GO" id="GO:0047372">
    <property type="term" value="F:monoacylglycerol lipase activity"/>
    <property type="evidence" value="ECO:0007669"/>
    <property type="project" value="TreeGrafter"/>
</dbReference>
<dbReference type="Gene3D" id="3.40.50.1820">
    <property type="entry name" value="alpha/beta hydrolase"/>
    <property type="match status" value="1"/>
</dbReference>
<dbReference type="RefSeq" id="XP_019759955.1">
    <property type="nucleotide sequence ID" value="XM_019904396.2"/>
</dbReference>
<evidence type="ECO:0000259" key="2">
    <source>
        <dbReference type="Pfam" id="PF12146"/>
    </source>
</evidence>
<dbReference type="InterPro" id="IPR022742">
    <property type="entry name" value="Hydrolase_4"/>
</dbReference>
<dbReference type="EnsemblMetazoa" id="XM_019904396.1">
    <property type="protein sequence ID" value="XP_019759955.1"/>
    <property type="gene ID" value="LOC109537595"/>
</dbReference>
<feature type="transmembrane region" description="Helical" evidence="1">
    <location>
        <begin position="44"/>
        <end position="67"/>
    </location>
</feature>
<reference evidence="3" key="2">
    <citation type="submission" date="2024-08" db="UniProtKB">
        <authorList>
            <consortium name="EnsemblMetazoa"/>
        </authorList>
    </citation>
    <scope>IDENTIFICATION</scope>
</reference>
<reference evidence="4" key="1">
    <citation type="journal article" date="2013" name="Genome Biol.">
        <title>Draft genome of the mountain pine beetle, Dendroctonus ponderosae Hopkins, a major forest pest.</title>
        <authorList>
            <person name="Keeling C.I."/>
            <person name="Yuen M.M."/>
            <person name="Liao N.Y."/>
            <person name="Docking T.R."/>
            <person name="Chan S.K."/>
            <person name="Taylor G.A."/>
            <person name="Palmquist D.L."/>
            <person name="Jackman S.D."/>
            <person name="Nguyen A."/>
            <person name="Li M."/>
            <person name="Henderson H."/>
            <person name="Janes J.K."/>
            <person name="Zhao Y."/>
            <person name="Pandoh P."/>
            <person name="Moore R."/>
            <person name="Sperling F.A."/>
            <person name="Huber D.P."/>
            <person name="Birol I."/>
            <person name="Jones S.J."/>
            <person name="Bohlmann J."/>
        </authorList>
    </citation>
    <scope>NUCLEOTIDE SEQUENCE</scope>
</reference>
<sequence length="375" mass="42216">MGCGCSRKRSNSIQLLTGDDLSASTDKTALRRCTCRKTVARSALVLLLSLLGAFMVVWVVIPVSFMLSLPFQTFMVFVPIDSPRNADFDRPESFGLEGVRNFHISTRDYYQNDTWTSIGAWMLLPEDEISSSASSNVTEILQNTQKDILVYLHGVLANRAKALEQYRVLRRHFLVVAIDHRGYGDSGRNVRMGEEGMAHDHVQIFQWIKSINPQRDVYYWGHSMGSGISARTLKLLNQQHSISPTGLILESPFTSLEDVVSTMVLGRMFSWLAYFEAAILRPLATNGFHFRSKENIQSIDCPVMILHAEDDMIVSFSLGEALAQVAQDTREPHQGPVLFQGISADYGFGHNDIVHHPEIDDFIQNFQAICQNFTH</sequence>
<evidence type="ECO:0000313" key="3">
    <source>
        <dbReference type="EnsemblMetazoa" id="XP_019759955.1"/>
    </source>
</evidence>
<evidence type="ECO:0000256" key="1">
    <source>
        <dbReference type="SAM" id="Phobius"/>
    </source>
</evidence>
<keyword evidence="1" id="KW-0812">Transmembrane</keyword>
<dbReference type="PANTHER" id="PTHR12277">
    <property type="entry name" value="ALPHA/BETA HYDROLASE DOMAIN-CONTAINING PROTEIN"/>
    <property type="match status" value="1"/>
</dbReference>
<keyword evidence="1" id="KW-0472">Membrane</keyword>
<dbReference type="SUPFAM" id="SSF53474">
    <property type="entry name" value="alpha/beta-Hydrolases"/>
    <property type="match status" value="1"/>
</dbReference>